<evidence type="ECO:0000313" key="4">
    <source>
        <dbReference type="EMBL" id="MDR6892391.1"/>
    </source>
</evidence>
<comment type="caution">
    <text evidence="4">The sequence shown here is derived from an EMBL/GenBank/DDBJ whole genome shotgun (WGS) entry which is preliminary data.</text>
</comment>
<accession>A0AAE3YI05</accession>
<dbReference type="InterPro" id="IPR047057">
    <property type="entry name" value="MerR_fam"/>
</dbReference>
<dbReference type="PANTHER" id="PTHR30204">
    <property type="entry name" value="REDOX-CYCLING DRUG-SENSING TRANSCRIPTIONAL ACTIVATOR SOXR"/>
    <property type="match status" value="1"/>
</dbReference>
<dbReference type="Pfam" id="PF07739">
    <property type="entry name" value="TipAS"/>
    <property type="match status" value="1"/>
</dbReference>
<dbReference type="Proteomes" id="UP001247307">
    <property type="component" value="Unassembled WGS sequence"/>
</dbReference>
<dbReference type="SUPFAM" id="SSF89082">
    <property type="entry name" value="Antibiotic binding domain of TipA-like multidrug resistance regulators"/>
    <property type="match status" value="1"/>
</dbReference>
<gene>
    <name evidence="4" type="ORF">J2S35_001331</name>
</gene>
<dbReference type="GO" id="GO:0003700">
    <property type="term" value="F:DNA-binding transcription factor activity"/>
    <property type="evidence" value="ECO:0007669"/>
    <property type="project" value="InterPro"/>
</dbReference>
<dbReference type="Gene3D" id="1.10.1660.10">
    <property type="match status" value="1"/>
</dbReference>
<sequence>MEWPIRDVARATGLSSRALRHYEQIGLLHPSRTAANGYRFYGDAEIAQIYRILSLRALGLPLETIRQTADDELALPDAMESHLALLKESLEMLTSKIANVERTLNALRKCASMSIDDVFSGSHGDSHESEVRNRWGNAAWEHSARRRASMSDAELARDDKTSRDVNASLRRAAEEGADPSGTRFQAAVTAHHQWVTEQWGGRSPTAESYAGLAAMYAADPRFAVVYGGEEMATSIRDAILVWIPENLE</sequence>
<dbReference type="InterPro" id="IPR012925">
    <property type="entry name" value="TipAS_dom"/>
</dbReference>
<evidence type="ECO:0000313" key="5">
    <source>
        <dbReference type="Proteomes" id="UP001247307"/>
    </source>
</evidence>
<dbReference type="AlphaFoldDB" id="A0AAE3YI05"/>
<dbReference type="PROSITE" id="PS50937">
    <property type="entry name" value="HTH_MERR_2"/>
    <property type="match status" value="1"/>
</dbReference>
<keyword evidence="2" id="KW-0175">Coiled coil</keyword>
<dbReference type="Pfam" id="PF13411">
    <property type="entry name" value="MerR_1"/>
    <property type="match status" value="1"/>
</dbReference>
<dbReference type="InterPro" id="IPR009061">
    <property type="entry name" value="DNA-bd_dom_put_sf"/>
</dbReference>
<keyword evidence="5" id="KW-1185">Reference proteome</keyword>
<dbReference type="GO" id="GO:0003677">
    <property type="term" value="F:DNA binding"/>
    <property type="evidence" value="ECO:0007669"/>
    <property type="project" value="UniProtKB-KW"/>
</dbReference>
<proteinExistence type="predicted"/>
<protein>
    <submittedName>
        <fullName evidence="4">DNA-binding transcriptional MerR regulator</fullName>
    </submittedName>
</protein>
<feature type="coiled-coil region" evidence="2">
    <location>
        <begin position="83"/>
        <end position="110"/>
    </location>
</feature>
<evidence type="ECO:0000256" key="1">
    <source>
        <dbReference type="ARBA" id="ARBA00023125"/>
    </source>
</evidence>
<dbReference type="PANTHER" id="PTHR30204:SF97">
    <property type="entry name" value="MERR FAMILY REGULATORY PROTEIN"/>
    <property type="match status" value="1"/>
</dbReference>
<reference evidence="4" key="1">
    <citation type="submission" date="2023-07" db="EMBL/GenBank/DDBJ databases">
        <title>Sequencing the genomes of 1000 actinobacteria strains.</title>
        <authorList>
            <person name="Klenk H.-P."/>
        </authorList>
    </citation>
    <scope>NUCLEOTIDE SEQUENCE</scope>
    <source>
        <strain evidence="4">DSM 13988</strain>
    </source>
</reference>
<dbReference type="InterPro" id="IPR000551">
    <property type="entry name" value="MerR-type_HTH_dom"/>
</dbReference>
<name>A0AAE3YI05_9MICC</name>
<dbReference type="InterPro" id="IPR036244">
    <property type="entry name" value="TipA-like_antibiotic-bd"/>
</dbReference>
<dbReference type="CDD" id="cd01106">
    <property type="entry name" value="HTH_TipAL-Mta"/>
    <property type="match status" value="1"/>
</dbReference>
<dbReference type="SMART" id="SM00422">
    <property type="entry name" value="HTH_MERR"/>
    <property type="match status" value="1"/>
</dbReference>
<organism evidence="4 5">
    <name type="scientific">Falsarthrobacter nasiphocae</name>
    <dbReference type="NCBI Taxonomy" id="189863"/>
    <lineage>
        <taxon>Bacteria</taxon>
        <taxon>Bacillati</taxon>
        <taxon>Actinomycetota</taxon>
        <taxon>Actinomycetes</taxon>
        <taxon>Micrococcales</taxon>
        <taxon>Micrococcaceae</taxon>
        <taxon>Falsarthrobacter</taxon>
    </lineage>
</organism>
<dbReference type="EMBL" id="JAVDUI010000001">
    <property type="protein sequence ID" value="MDR6892391.1"/>
    <property type="molecule type" value="Genomic_DNA"/>
</dbReference>
<dbReference type="RefSeq" id="WP_309851326.1">
    <property type="nucleotide sequence ID" value="NZ_BAAAIU010000003.1"/>
</dbReference>
<dbReference type="SUPFAM" id="SSF46955">
    <property type="entry name" value="Putative DNA-binding domain"/>
    <property type="match status" value="1"/>
</dbReference>
<dbReference type="Gene3D" id="1.10.490.50">
    <property type="entry name" value="Antibiotic binding domain of TipA-like multidrug resistance regulators"/>
    <property type="match status" value="1"/>
</dbReference>
<dbReference type="PRINTS" id="PR00040">
    <property type="entry name" value="HTHMERR"/>
</dbReference>
<evidence type="ECO:0000259" key="3">
    <source>
        <dbReference type="PROSITE" id="PS50937"/>
    </source>
</evidence>
<feature type="domain" description="HTH merR-type" evidence="3">
    <location>
        <begin position="1"/>
        <end position="71"/>
    </location>
</feature>
<evidence type="ECO:0000256" key="2">
    <source>
        <dbReference type="SAM" id="Coils"/>
    </source>
</evidence>
<keyword evidence="1 4" id="KW-0238">DNA-binding</keyword>